<dbReference type="InterPro" id="IPR045584">
    <property type="entry name" value="Pilin-like"/>
</dbReference>
<dbReference type="OrthoDB" id="291647at2"/>
<evidence type="ECO:0000256" key="1">
    <source>
        <dbReference type="SAM" id="Phobius"/>
    </source>
</evidence>
<dbReference type="AlphaFoldDB" id="A0A517NG94"/>
<keyword evidence="1" id="KW-1133">Transmembrane helix</keyword>
<sequence length="159" mass="17646">MFLARKHIRPALAAFAVVLMIGTGAVVGVPIYLRSAETAKVNAAYDFLCDVQSAQQRHYDQYGEFSQTLDDLDLARLLPPYFSSGSIRKSAYDQWSLTLTRVGSTFGVGAYDVVFNQDGMDQANSELAANMIQPRLRGDVEEARYCLADCCDDHHRGQE</sequence>
<evidence type="ECO:0000313" key="3">
    <source>
        <dbReference type="Proteomes" id="UP000318538"/>
    </source>
</evidence>
<dbReference type="Proteomes" id="UP000318538">
    <property type="component" value="Chromosome"/>
</dbReference>
<accession>A0A517NG94</accession>
<feature type="transmembrane region" description="Helical" evidence="1">
    <location>
        <begin position="12"/>
        <end position="33"/>
    </location>
</feature>
<name>A0A517NG94_9BACT</name>
<gene>
    <name evidence="2" type="ORF">K227x_45650</name>
</gene>
<keyword evidence="1" id="KW-0812">Transmembrane</keyword>
<dbReference type="EMBL" id="CP036525">
    <property type="protein sequence ID" value="QDT06157.1"/>
    <property type="molecule type" value="Genomic_DNA"/>
</dbReference>
<keyword evidence="3" id="KW-1185">Reference proteome</keyword>
<dbReference type="KEGG" id="rlc:K227x_45650"/>
<keyword evidence="1" id="KW-0472">Membrane</keyword>
<protein>
    <submittedName>
        <fullName evidence="2">Uncharacterized protein</fullName>
    </submittedName>
</protein>
<dbReference type="RefSeq" id="WP_145172630.1">
    <property type="nucleotide sequence ID" value="NZ_CP036525.1"/>
</dbReference>
<proteinExistence type="predicted"/>
<dbReference type="SUPFAM" id="SSF54523">
    <property type="entry name" value="Pili subunits"/>
    <property type="match status" value="1"/>
</dbReference>
<organism evidence="2 3">
    <name type="scientific">Rubripirellula lacrimiformis</name>
    <dbReference type="NCBI Taxonomy" id="1930273"/>
    <lineage>
        <taxon>Bacteria</taxon>
        <taxon>Pseudomonadati</taxon>
        <taxon>Planctomycetota</taxon>
        <taxon>Planctomycetia</taxon>
        <taxon>Pirellulales</taxon>
        <taxon>Pirellulaceae</taxon>
        <taxon>Rubripirellula</taxon>
    </lineage>
</organism>
<evidence type="ECO:0000313" key="2">
    <source>
        <dbReference type="EMBL" id="QDT06157.1"/>
    </source>
</evidence>
<reference evidence="2 3" key="1">
    <citation type="submission" date="2019-02" db="EMBL/GenBank/DDBJ databases">
        <title>Deep-cultivation of Planctomycetes and their phenomic and genomic characterization uncovers novel biology.</title>
        <authorList>
            <person name="Wiegand S."/>
            <person name="Jogler M."/>
            <person name="Boedeker C."/>
            <person name="Pinto D."/>
            <person name="Vollmers J."/>
            <person name="Rivas-Marin E."/>
            <person name="Kohn T."/>
            <person name="Peeters S.H."/>
            <person name="Heuer A."/>
            <person name="Rast P."/>
            <person name="Oberbeckmann S."/>
            <person name="Bunk B."/>
            <person name="Jeske O."/>
            <person name="Meyerdierks A."/>
            <person name="Storesund J.E."/>
            <person name="Kallscheuer N."/>
            <person name="Luecker S."/>
            <person name="Lage O.M."/>
            <person name="Pohl T."/>
            <person name="Merkel B.J."/>
            <person name="Hornburger P."/>
            <person name="Mueller R.-W."/>
            <person name="Bruemmer F."/>
            <person name="Labrenz M."/>
            <person name="Spormann A.M."/>
            <person name="Op den Camp H."/>
            <person name="Overmann J."/>
            <person name="Amann R."/>
            <person name="Jetten M.S.M."/>
            <person name="Mascher T."/>
            <person name="Medema M.H."/>
            <person name="Devos D.P."/>
            <person name="Kaster A.-K."/>
            <person name="Ovreas L."/>
            <person name="Rohde M."/>
            <person name="Galperin M.Y."/>
            <person name="Jogler C."/>
        </authorList>
    </citation>
    <scope>NUCLEOTIDE SEQUENCE [LARGE SCALE GENOMIC DNA]</scope>
    <source>
        <strain evidence="2 3">K22_7</strain>
    </source>
</reference>